<evidence type="ECO:0000313" key="3">
    <source>
        <dbReference type="Proteomes" id="UP000286931"/>
    </source>
</evidence>
<dbReference type="EMBL" id="BIFH01000022">
    <property type="protein sequence ID" value="GCD96873.1"/>
    <property type="molecule type" value="Genomic_DNA"/>
</dbReference>
<feature type="region of interest" description="Disordered" evidence="1">
    <location>
        <begin position="39"/>
        <end position="90"/>
    </location>
</feature>
<protein>
    <submittedName>
        <fullName evidence="2">Uncharacterized protein</fullName>
    </submittedName>
</protein>
<name>A0A401YQK7_9ACTN</name>
<gene>
    <name evidence="2" type="ORF">EHYA_04560</name>
</gene>
<proteinExistence type="predicted"/>
<evidence type="ECO:0000313" key="2">
    <source>
        <dbReference type="EMBL" id="GCD96873.1"/>
    </source>
</evidence>
<reference evidence="2 3" key="1">
    <citation type="submission" date="2018-12" db="EMBL/GenBank/DDBJ databases">
        <title>Draft genome sequence of Embleya hyalina NBRC 13850T.</title>
        <authorList>
            <person name="Komaki H."/>
            <person name="Hosoyama A."/>
            <person name="Kimura A."/>
            <person name="Ichikawa N."/>
            <person name="Tamura T."/>
        </authorList>
    </citation>
    <scope>NUCLEOTIDE SEQUENCE [LARGE SCALE GENOMIC DNA]</scope>
    <source>
        <strain evidence="2 3">NBRC 13850</strain>
    </source>
</reference>
<dbReference type="Proteomes" id="UP000286931">
    <property type="component" value="Unassembled WGS sequence"/>
</dbReference>
<keyword evidence="3" id="KW-1185">Reference proteome</keyword>
<accession>A0A401YQK7</accession>
<dbReference type="RefSeq" id="WP_126638902.1">
    <property type="nucleotide sequence ID" value="NZ_BIFH01000022.1"/>
</dbReference>
<dbReference type="AlphaFoldDB" id="A0A401YQK7"/>
<organism evidence="2 3">
    <name type="scientific">Embleya hyalina</name>
    <dbReference type="NCBI Taxonomy" id="516124"/>
    <lineage>
        <taxon>Bacteria</taxon>
        <taxon>Bacillati</taxon>
        <taxon>Actinomycetota</taxon>
        <taxon>Actinomycetes</taxon>
        <taxon>Kitasatosporales</taxon>
        <taxon>Streptomycetaceae</taxon>
        <taxon>Embleya</taxon>
    </lineage>
</organism>
<sequence length="230" mass="23938">MRPRASASASPRRVARRLRPVAVGAVVLLLGVGATGCGDSGGGEFALPDQDAARGGETASWVPGDTPTAGPEPAASRPAAPTSAPSGREQPELPAVLFGLPKLPQDPDGDVARFVGRENTAHDPDLSGMRTAVYGTDARVADRFAFITIAGPGKSVPRVYLEEISGVEGEVRVTSPLPDGAFRCWNADATGLCAWADDTHFLAVGVKQKVASMDRLVREVASLRRAIYGP</sequence>
<evidence type="ECO:0000256" key="1">
    <source>
        <dbReference type="SAM" id="MobiDB-lite"/>
    </source>
</evidence>
<feature type="compositionally biased region" description="Low complexity" evidence="1">
    <location>
        <begin position="69"/>
        <end position="86"/>
    </location>
</feature>
<comment type="caution">
    <text evidence="2">The sequence shown here is derived from an EMBL/GenBank/DDBJ whole genome shotgun (WGS) entry which is preliminary data.</text>
</comment>